<keyword evidence="2" id="KW-0808">Transferase</keyword>
<dbReference type="EMBL" id="JADCNM010000005">
    <property type="protein sequence ID" value="KAG0484158.1"/>
    <property type="molecule type" value="Genomic_DNA"/>
</dbReference>
<evidence type="ECO:0000256" key="3">
    <source>
        <dbReference type="ARBA" id="ARBA00023157"/>
    </source>
</evidence>
<evidence type="ECO:0000313" key="6">
    <source>
        <dbReference type="Proteomes" id="UP000639772"/>
    </source>
</evidence>
<dbReference type="InterPro" id="IPR029044">
    <property type="entry name" value="Nucleotide-diphossugar_trans"/>
</dbReference>
<protein>
    <recommendedName>
        <fullName evidence="4">Glycosyl transferase 64 domain-containing protein</fullName>
    </recommendedName>
</protein>
<dbReference type="InterPro" id="IPR015338">
    <property type="entry name" value="GT64_dom"/>
</dbReference>
<dbReference type="PANTHER" id="PTHR48410:SF1">
    <property type="entry name" value="GLYCOSYLINOSITOL PHOSPHORYLCERAMIDE MANNOSYL TRANSFERASE 1"/>
    <property type="match status" value="1"/>
</dbReference>
<evidence type="ECO:0000259" key="4">
    <source>
        <dbReference type="Pfam" id="PF09258"/>
    </source>
</evidence>
<name>A0A835RCY8_VANPL</name>
<reference evidence="5 6" key="1">
    <citation type="journal article" date="2020" name="Nat. Food">
        <title>A phased Vanilla planifolia genome enables genetic improvement of flavour and production.</title>
        <authorList>
            <person name="Hasing T."/>
            <person name="Tang H."/>
            <person name="Brym M."/>
            <person name="Khazi F."/>
            <person name="Huang T."/>
            <person name="Chambers A.H."/>
        </authorList>
    </citation>
    <scope>NUCLEOTIDE SEQUENCE [LARGE SCALE GENOMIC DNA]</scope>
    <source>
        <tissue evidence="5">Leaf</tissue>
    </source>
</reference>
<gene>
    <name evidence="5" type="ORF">HPP92_012242</name>
</gene>
<comment type="similarity">
    <text evidence="1">Belongs to the glycosyltransferase 64 family.</text>
</comment>
<dbReference type="GO" id="GO:0016757">
    <property type="term" value="F:glycosyltransferase activity"/>
    <property type="evidence" value="ECO:0007669"/>
    <property type="project" value="InterPro"/>
</dbReference>
<dbReference type="Proteomes" id="UP000639772">
    <property type="component" value="Unassembled WGS sequence"/>
</dbReference>
<dbReference type="AlphaFoldDB" id="A0A835RCY8"/>
<comment type="caution">
    <text evidence="5">The sequence shown here is derived from an EMBL/GenBank/DDBJ whole genome shotgun (WGS) entry which is preliminary data.</text>
</comment>
<dbReference type="OrthoDB" id="5954868at2759"/>
<dbReference type="PANTHER" id="PTHR48410">
    <property type="entry name" value="GLYCOSYLINOSITOL PHOSPHORYLCERAMIDE MANNOSYL TRANSFERASE 1"/>
    <property type="match status" value="1"/>
</dbReference>
<keyword evidence="3" id="KW-1015">Disulfide bond</keyword>
<evidence type="ECO:0000256" key="2">
    <source>
        <dbReference type="ARBA" id="ARBA00022679"/>
    </source>
</evidence>
<dbReference type="Gene3D" id="3.90.550.10">
    <property type="entry name" value="Spore Coat Polysaccharide Biosynthesis Protein SpsA, Chain A"/>
    <property type="match status" value="1"/>
</dbReference>
<sequence length="91" mass="10025">MGKITKKSKLELAKRNCEDIAMAFLVANETGAPPIWVKGKIIEMGSSGISSLGSHNERRTKCLDDFASVYGHMPLVSTNVKAIDSRSTWLW</sequence>
<evidence type="ECO:0000313" key="5">
    <source>
        <dbReference type="EMBL" id="KAG0484158.1"/>
    </source>
</evidence>
<dbReference type="Pfam" id="PF09258">
    <property type="entry name" value="Glyco_transf_64"/>
    <property type="match status" value="1"/>
</dbReference>
<dbReference type="InterPro" id="IPR053318">
    <property type="entry name" value="GT64"/>
</dbReference>
<accession>A0A835RCY8</accession>
<evidence type="ECO:0000256" key="1">
    <source>
        <dbReference type="ARBA" id="ARBA00008700"/>
    </source>
</evidence>
<dbReference type="GO" id="GO:0016020">
    <property type="term" value="C:membrane"/>
    <property type="evidence" value="ECO:0007669"/>
    <property type="project" value="InterPro"/>
</dbReference>
<feature type="domain" description="Glycosyl transferase 64" evidence="4">
    <location>
        <begin position="14"/>
        <end position="84"/>
    </location>
</feature>
<proteinExistence type="inferred from homology"/>
<organism evidence="5 6">
    <name type="scientific">Vanilla planifolia</name>
    <name type="common">Vanilla</name>
    <dbReference type="NCBI Taxonomy" id="51239"/>
    <lineage>
        <taxon>Eukaryota</taxon>
        <taxon>Viridiplantae</taxon>
        <taxon>Streptophyta</taxon>
        <taxon>Embryophyta</taxon>
        <taxon>Tracheophyta</taxon>
        <taxon>Spermatophyta</taxon>
        <taxon>Magnoliopsida</taxon>
        <taxon>Liliopsida</taxon>
        <taxon>Asparagales</taxon>
        <taxon>Orchidaceae</taxon>
        <taxon>Vanilloideae</taxon>
        <taxon>Vanilleae</taxon>
        <taxon>Vanilla</taxon>
    </lineage>
</organism>